<dbReference type="InterPro" id="IPR013154">
    <property type="entry name" value="ADH-like_N"/>
</dbReference>
<accession>A0A9P8W9Z2</accession>
<comment type="caution">
    <text evidence="4">The sequence shown here is derived from an EMBL/GenBank/DDBJ whole genome shotgun (WGS) entry which is preliminary data.</text>
</comment>
<dbReference type="SMART" id="SM00829">
    <property type="entry name" value="PKS_ER"/>
    <property type="match status" value="1"/>
</dbReference>
<keyword evidence="2" id="KW-0560">Oxidoreductase</keyword>
<evidence type="ECO:0000256" key="2">
    <source>
        <dbReference type="ARBA" id="ARBA00023002"/>
    </source>
</evidence>
<name>A0A9P8W9Z2_9HYPO</name>
<proteinExistence type="inferred from homology"/>
<reference evidence="4 5" key="1">
    <citation type="journal article" date="2021" name="Nat. Commun.">
        <title>Genetic determinants of endophytism in the Arabidopsis root mycobiome.</title>
        <authorList>
            <person name="Mesny F."/>
            <person name="Miyauchi S."/>
            <person name="Thiergart T."/>
            <person name="Pickel B."/>
            <person name="Atanasova L."/>
            <person name="Karlsson M."/>
            <person name="Huettel B."/>
            <person name="Barry K.W."/>
            <person name="Haridas S."/>
            <person name="Chen C."/>
            <person name="Bauer D."/>
            <person name="Andreopoulos W."/>
            <person name="Pangilinan J."/>
            <person name="LaButti K."/>
            <person name="Riley R."/>
            <person name="Lipzen A."/>
            <person name="Clum A."/>
            <person name="Drula E."/>
            <person name="Henrissat B."/>
            <person name="Kohler A."/>
            <person name="Grigoriev I.V."/>
            <person name="Martin F.M."/>
            <person name="Hacquard S."/>
        </authorList>
    </citation>
    <scope>NUCLEOTIDE SEQUENCE [LARGE SCALE GENOMIC DNA]</scope>
    <source>
        <strain evidence="4 5">MPI-CAGE-CH-0241</strain>
    </source>
</reference>
<dbReference type="InterPro" id="IPR013149">
    <property type="entry name" value="ADH-like_C"/>
</dbReference>
<dbReference type="Pfam" id="PF08240">
    <property type="entry name" value="ADH_N"/>
    <property type="match status" value="1"/>
</dbReference>
<keyword evidence="5" id="KW-1185">Reference proteome</keyword>
<dbReference type="CDD" id="cd08249">
    <property type="entry name" value="enoyl_reductase_like"/>
    <property type="match status" value="1"/>
</dbReference>
<dbReference type="SUPFAM" id="SSF51735">
    <property type="entry name" value="NAD(P)-binding Rossmann-fold domains"/>
    <property type="match status" value="1"/>
</dbReference>
<dbReference type="Gene3D" id="3.90.180.10">
    <property type="entry name" value="Medium-chain alcohol dehydrogenases, catalytic domain"/>
    <property type="match status" value="1"/>
</dbReference>
<dbReference type="Gene3D" id="3.40.50.720">
    <property type="entry name" value="NAD(P)-binding Rossmann-like Domain"/>
    <property type="match status" value="1"/>
</dbReference>
<dbReference type="EMBL" id="JAGPYM010000006">
    <property type="protein sequence ID" value="KAH6893528.1"/>
    <property type="molecule type" value="Genomic_DNA"/>
</dbReference>
<dbReference type="PANTHER" id="PTHR45348:SF7">
    <property type="entry name" value="ZINC BINDING OXIDOREDUCTASE, PUTATIVE-RELATED"/>
    <property type="match status" value="1"/>
</dbReference>
<dbReference type="PANTHER" id="PTHR45348">
    <property type="entry name" value="HYPOTHETICAL OXIDOREDUCTASE (EUROFUNG)"/>
    <property type="match status" value="1"/>
</dbReference>
<dbReference type="GO" id="GO:0016651">
    <property type="term" value="F:oxidoreductase activity, acting on NAD(P)H"/>
    <property type="evidence" value="ECO:0007669"/>
    <property type="project" value="InterPro"/>
</dbReference>
<dbReference type="InterPro" id="IPR011032">
    <property type="entry name" value="GroES-like_sf"/>
</dbReference>
<sequence>MATQSGIVIKGVNEPYTIVDDLPRRTPSAKQALVKSLAVGINPVEPMQQHMGLLVNEWPAVLGSDCVGLVTEVGADCKKLKKGDYVFGCAPLGQNKYTPLQETFLVEEDVFFKKPPNLSLEEAATVGVGLLTSALSLISGLELSLPEAGTKVQEKDEWVVILGGSGSVGQFAVQIAKACGYKVAGSCSPSKDSIATRNGATKTFNSRGSPDEQLANIKEITGGNFGRIFDSTAHCYEVMVQALGTVSKADAKFLASVDDWSEFKTPAGIKEYRVELGFLCRPHEPLGVEVTRDIAKMIPTLEGLLEAGALKPIQYVSDGVGWDKVIEGIHKLEGGKESKKIVVRVQEE</sequence>
<evidence type="ECO:0000256" key="1">
    <source>
        <dbReference type="ARBA" id="ARBA00008072"/>
    </source>
</evidence>
<organism evidence="4 5">
    <name type="scientific">Thelonectria olida</name>
    <dbReference type="NCBI Taxonomy" id="1576542"/>
    <lineage>
        <taxon>Eukaryota</taxon>
        <taxon>Fungi</taxon>
        <taxon>Dikarya</taxon>
        <taxon>Ascomycota</taxon>
        <taxon>Pezizomycotina</taxon>
        <taxon>Sordariomycetes</taxon>
        <taxon>Hypocreomycetidae</taxon>
        <taxon>Hypocreales</taxon>
        <taxon>Nectriaceae</taxon>
        <taxon>Thelonectria</taxon>
    </lineage>
</organism>
<evidence type="ECO:0000259" key="3">
    <source>
        <dbReference type="SMART" id="SM00829"/>
    </source>
</evidence>
<evidence type="ECO:0000313" key="5">
    <source>
        <dbReference type="Proteomes" id="UP000777438"/>
    </source>
</evidence>
<dbReference type="InterPro" id="IPR047122">
    <property type="entry name" value="Trans-enoyl_RdTase-like"/>
</dbReference>
<evidence type="ECO:0000313" key="4">
    <source>
        <dbReference type="EMBL" id="KAH6893528.1"/>
    </source>
</evidence>
<dbReference type="AlphaFoldDB" id="A0A9P8W9Z2"/>
<comment type="similarity">
    <text evidence="1">Belongs to the zinc-containing alcohol dehydrogenase family.</text>
</comment>
<dbReference type="InterPro" id="IPR036291">
    <property type="entry name" value="NAD(P)-bd_dom_sf"/>
</dbReference>
<dbReference type="Proteomes" id="UP000777438">
    <property type="component" value="Unassembled WGS sequence"/>
</dbReference>
<feature type="domain" description="Enoyl reductase (ER)" evidence="3">
    <location>
        <begin position="11"/>
        <end position="343"/>
    </location>
</feature>
<dbReference type="Pfam" id="PF00107">
    <property type="entry name" value="ADH_zinc_N"/>
    <property type="match status" value="1"/>
</dbReference>
<gene>
    <name evidence="4" type="ORF">B0T10DRAFT_275351</name>
</gene>
<dbReference type="InterPro" id="IPR020843">
    <property type="entry name" value="ER"/>
</dbReference>
<dbReference type="OrthoDB" id="10257049at2759"/>
<protein>
    <submittedName>
        <fullName evidence="4">Chaperonin 10-like protein</fullName>
    </submittedName>
</protein>
<dbReference type="SUPFAM" id="SSF50129">
    <property type="entry name" value="GroES-like"/>
    <property type="match status" value="1"/>
</dbReference>